<protein>
    <submittedName>
        <fullName evidence="4">Ig-like domain-containing protein</fullName>
    </submittedName>
</protein>
<feature type="transmembrane region" description="Helical" evidence="2">
    <location>
        <begin position="524"/>
        <end position="550"/>
    </location>
</feature>
<organism evidence="3 4">
    <name type="scientific">Strongyloides papillosus</name>
    <name type="common">Intestinal threadworm</name>
    <dbReference type="NCBI Taxonomy" id="174720"/>
    <lineage>
        <taxon>Eukaryota</taxon>
        <taxon>Metazoa</taxon>
        <taxon>Ecdysozoa</taxon>
        <taxon>Nematoda</taxon>
        <taxon>Chromadorea</taxon>
        <taxon>Rhabditida</taxon>
        <taxon>Tylenchina</taxon>
        <taxon>Panagrolaimomorpha</taxon>
        <taxon>Strongyloidoidea</taxon>
        <taxon>Strongyloididae</taxon>
        <taxon>Strongyloides</taxon>
    </lineage>
</organism>
<sequence length="630" mass="71659">MARNHFTLSSTSDLAIANGFVSQDPTDHNKKNLAKSKEFSCNLLKCDVGFIFYQDTDHVNSPSGMEIFKDDAASIKLVVYQKFVATDGFLSFDTLEIENNYFPLVVCPYIYWNSIHTLTTFKPKEDSGIIFKSFHNRHILVPLHPRHRDATRFICGELHYYDSTDFDVGYAFKVRKSQNKLEIKKLNLLKDGLSCDSGTAEDKYFHFIYNDKESTMKYLDLQNLQNVSIFHDSIVYMYAKTDERIQKLNSGVYLDILKIKKNEDAFLAIKPTCARSVELPKASMKIYIKNGKEVKLLRNPKNPKIMALPVDQKLINNTDGLECRVVVDSTDKKYLSNFYGNAFDAKLISIESNGDEKIITNIQFNKESRGFGKYSCKLVPKEGGNLHDIKSYIEDLTFEAVPSDKIETFREKSFKSTNLAMIHCHKTFSDFATFAEMSVALSPTSKYNYSIHHKTKLFMEENNYVKFKVREYVDAGKTFENINYLCTYRTSDGTRFVIKTNASVVEKNFLNSSVSDEDSDSSMFILWGVTIFAVIVIAVVAAIAVGVKIMQRKKRKEKKRKLKGSKSETKSSSKSSSLTKSKSRSHSKLESKVKLNKKTKISLPSQIPELSKSSSSNANSTSENIQVFVI</sequence>
<keyword evidence="2" id="KW-0472">Membrane</keyword>
<feature type="region of interest" description="Disordered" evidence="1">
    <location>
        <begin position="555"/>
        <end position="624"/>
    </location>
</feature>
<evidence type="ECO:0000256" key="2">
    <source>
        <dbReference type="SAM" id="Phobius"/>
    </source>
</evidence>
<dbReference type="Proteomes" id="UP000046392">
    <property type="component" value="Unplaced"/>
</dbReference>
<evidence type="ECO:0000256" key="1">
    <source>
        <dbReference type="SAM" id="MobiDB-lite"/>
    </source>
</evidence>
<evidence type="ECO:0000313" key="4">
    <source>
        <dbReference type="WBParaSite" id="SPAL_0000250900.1"/>
    </source>
</evidence>
<dbReference type="AlphaFoldDB" id="A0A0N5B8Y7"/>
<feature type="compositionally biased region" description="Basic residues" evidence="1">
    <location>
        <begin position="555"/>
        <end position="564"/>
    </location>
</feature>
<keyword evidence="3" id="KW-1185">Reference proteome</keyword>
<name>A0A0N5B8Y7_STREA</name>
<dbReference type="WBParaSite" id="SPAL_0000250900.1">
    <property type="protein sequence ID" value="SPAL_0000250900.1"/>
    <property type="gene ID" value="SPAL_0000250900"/>
</dbReference>
<keyword evidence="2" id="KW-0812">Transmembrane</keyword>
<feature type="compositionally biased region" description="Low complexity" evidence="1">
    <location>
        <begin position="611"/>
        <end position="624"/>
    </location>
</feature>
<evidence type="ECO:0000313" key="3">
    <source>
        <dbReference type="Proteomes" id="UP000046392"/>
    </source>
</evidence>
<keyword evidence="2" id="KW-1133">Transmembrane helix</keyword>
<proteinExistence type="predicted"/>
<reference evidence="4" key="1">
    <citation type="submission" date="2017-02" db="UniProtKB">
        <authorList>
            <consortium name="WormBaseParasite"/>
        </authorList>
    </citation>
    <scope>IDENTIFICATION</scope>
</reference>
<accession>A0A0N5B8Y7</accession>